<name>A0A564YVB4_HYMDI</name>
<dbReference type="PROSITE" id="PS50297">
    <property type="entry name" value="ANK_REP_REGION"/>
    <property type="match status" value="1"/>
</dbReference>
<dbReference type="Gene3D" id="1.25.40.20">
    <property type="entry name" value="Ankyrin repeat-containing domain"/>
    <property type="match status" value="1"/>
</dbReference>
<dbReference type="Proteomes" id="UP000321570">
    <property type="component" value="Unassembled WGS sequence"/>
</dbReference>
<accession>A0A564YVB4</accession>
<evidence type="ECO:0000256" key="4">
    <source>
        <dbReference type="SAM" id="MobiDB-lite"/>
    </source>
</evidence>
<feature type="region of interest" description="Disordered" evidence="4">
    <location>
        <begin position="132"/>
        <end position="171"/>
    </location>
</feature>
<evidence type="ECO:0000313" key="6">
    <source>
        <dbReference type="Proteomes" id="UP000321570"/>
    </source>
</evidence>
<feature type="repeat" description="ANK" evidence="3">
    <location>
        <begin position="36"/>
        <end position="68"/>
    </location>
</feature>
<evidence type="ECO:0000256" key="3">
    <source>
        <dbReference type="PROSITE-ProRule" id="PRU00023"/>
    </source>
</evidence>
<dbReference type="AlphaFoldDB" id="A0A564YVB4"/>
<protein>
    <submittedName>
        <fullName evidence="5">Uncharacterized protein</fullName>
    </submittedName>
</protein>
<gene>
    <name evidence="5" type="ORF">WMSIL1_LOCUS9964</name>
</gene>
<dbReference type="Pfam" id="PF12796">
    <property type="entry name" value="Ank_2"/>
    <property type="match status" value="1"/>
</dbReference>
<dbReference type="InterPro" id="IPR036770">
    <property type="entry name" value="Ankyrin_rpt-contain_sf"/>
</dbReference>
<dbReference type="InterPro" id="IPR050776">
    <property type="entry name" value="Ank_Repeat/CDKN_Inhibitor"/>
</dbReference>
<feature type="compositionally biased region" description="Low complexity" evidence="4">
    <location>
        <begin position="150"/>
        <end position="163"/>
    </location>
</feature>
<dbReference type="PANTHER" id="PTHR24201">
    <property type="entry name" value="ANK_REP_REGION DOMAIN-CONTAINING PROTEIN"/>
    <property type="match status" value="1"/>
</dbReference>
<evidence type="ECO:0000313" key="5">
    <source>
        <dbReference type="EMBL" id="VUZ51175.1"/>
    </source>
</evidence>
<keyword evidence="6" id="KW-1185">Reference proteome</keyword>
<sequence>MPSDDINWIELISENKIDEIVTLLKNGADPNWTNFYGATPLMLAAQFESEEILKILLKMGGNPRVGDKDGNIALHYAVRFNRFNSVKVLFNRYDAVTFTNRNGLTPLKMAFVYGRNAISKYMKDFLEEKPEVAPKDELSTRSQPTLSDPSNTSRCSKSSAKSSKGADFEYQETEKCSNFGIFQCRRCGNIFDYEESFKEHQDECEF</sequence>
<evidence type="ECO:0000256" key="1">
    <source>
        <dbReference type="ARBA" id="ARBA00022737"/>
    </source>
</evidence>
<keyword evidence="2 3" id="KW-0040">ANK repeat</keyword>
<proteinExistence type="predicted"/>
<dbReference type="PROSITE" id="PS50088">
    <property type="entry name" value="ANK_REPEAT"/>
    <property type="match status" value="1"/>
</dbReference>
<dbReference type="EMBL" id="CABIJS010000432">
    <property type="protein sequence ID" value="VUZ51175.1"/>
    <property type="molecule type" value="Genomic_DNA"/>
</dbReference>
<dbReference type="InterPro" id="IPR002110">
    <property type="entry name" value="Ankyrin_rpt"/>
</dbReference>
<feature type="compositionally biased region" description="Polar residues" evidence="4">
    <location>
        <begin position="140"/>
        <end position="149"/>
    </location>
</feature>
<evidence type="ECO:0000256" key="2">
    <source>
        <dbReference type="ARBA" id="ARBA00023043"/>
    </source>
</evidence>
<keyword evidence="1" id="KW-0677">Repeat</keyword>
<dbReference type="SMART" id="SM00248">
    <property type="entry name" value="ANK"/>
    <property type="match status" value="3"/>
</dbReference>
<organism evidence="5 6">
    <name type="scientific">Hymenolepis diminuta</name>
    <name type="common">Rat tapeworm</name>
    <dbReference type="NCBI Taxonomy" id="6216"/>
    <lineage>
        <taxon>Eukaryota</taxon>
        <taxon>Metazoa</taxon>
        <taxon>Spiralia</taxon>
        <taxon>Lophotrochozoa</taxon>
        <taxon>Platyhelminthes</taxon>
        <taxon>Cestoda</taxon>
        <taxon>Eucestoda</taxon>
        <taxon>Cyclophyllidea</taxon>
        <taxon>Hymenolepididae</taxon>
        <taxon>Hymenolepis</taxon>
    </lineage>
</organism>
<dbReference type="SUPFAM" id="SSF48403">
    <property type="entry name" value="Ankyrin repeat"/>
    <property type="match status" value="1"/>
</dbReference>
<reference evidence="5 6" key="1">
    <citation type="submission" date="2019-07" db="EMBL/GenBank/DDBJ databases">
        <authorList>
            <person name="Jastrzebski P J."/>
            <person name="Paukszto L."/>
            <person name="Jastrzebski P J."/>
        </authorList>
    </citation>
    <scope>NUCLEOTIDE SEQUENCE [LARGE SCALE GENOMIC DNA]</scope>
    <source>
        <strain evidence="5 6">WMS-il1</strain>
    </source>
</reference>